<organism evidence="1 2">
    <name type="scientific">Polyporus arcularius HHB13444</name>
    <dbReference type="NCBI Taxonomy" id="1314778"/>
    <lineage>
        <taxon>Eukaryota</taxon>
        <taxon>Fungi</taxon>
        <taxon>Dikarya</taxon>
        <taxon>Basidiomycota</taxon>
        <taxon>Agaricomycotina</taxon>
        <taxon>Agaricomycetes</taxon>
        <taxon>Polyporales</taxon>
        <taxon>Polyporaceae</taxon>
        <taxon>Polyporus</taxon>
    </lineage>
</organism>
<dbReference type="EMBL" id="ML211749">
    <property type="protein sequence ID" value="TFK80557.1"/>
    <property type="molecule type" value="Genomic_DNA"/>
</dbReference>
<keyword evidence="2" id="KW-1185">Reference proteome</keyword>
<name>A0A5C3NVJ4_9APHY</name>
<dbReference type="InterPro" id="IPR011009">
    <property type="entry name" value="Kinase-like_dom_sf"/>
</dbReference>
<dbReference type="AlphaFoldDB" id="A0A5C3NVJ4"/>
<dbReference type="STRING" id="1314778.A0A5C3NVJ4"/>
<accession>A0A5C3NVJ4</accession>
<dbReference type="InParanoid" id="A0A5C3NVJ4"/>
<reference evidence="1 2" key="1">
    <citation type="journal article" date="2019" name="Nat. Ecol. Evol.">
        <title>Megaphylogeny resolves global patterns of mushroom evolution.</title>
        <authorList>
            <person name="Varga T."/>
            <person name="Krizsan K."/>
            <person name="Foldi C."/>
            <person name="Dima B."/>
            <person name="Sanchez-Garcia M."/>
            <person name="Sanchez-Ramirez S."/>
            <person name="Szollosi G.J."/>
            <person name="Szarkandi J.G."/>
            <person name="Papp V."/>
            <person name="Albert L."/>
            <person name="Andreopoulos W."/>
            <person name="Angelini C."/>
            <person name="Antonin V."/>
            <person name="Barry K.W."/>
            <person name="Bougher N.L."/>
            <person name="Buchanan P."/>
            <person name="Buyck B."/>
            <person name="Bense V."/>
            <person name="Catcheside P."/>
            <person name="Chovatia M."/>
            <person name="Cooper J."/>
            <person name="Damon W."/>
            <person name="Desjardin D."/>
            <person name="Finy P."/>
            <person name="Geml J."/>
            <person name="Haridas S."/>
            <person name="Hughes K."/>
            <person name="Justo A."/>
            <person name="Karasinski D."/>
            <person name="Kautmanova I."/>
            <person name="Kiss B."/>
            <person name="Kocsube S."/>
            <person name="Kotiranta H."/>
            <person name="LaButti K.M."/>
            <person name="Lechner B.E."/>
            <person name="Liimatainen K."/>
            <person name="Lipzen A."/>
            <person name="Lukacs Z."/>
            <person name="Mihaltcheva S."/>
            <person name="Morgado L.N."/>
            <person name="Niskanen T."/>
            <person name="Noordeloos M.E."/>
            <person name="Ohm R.A."/>
            <person name="Ortiz-Santana B."/>
            <person name="Ovrebo C."/>
            <person name="Racz N."/>
            <person name="Riley R."/>
            <person name="Savchenko A."/>
            <person name="Shiryaev A."/>
            <person name="Soop K."/>
            <person name="Spirin V."/>
            <person name="Szebenyi C."/>
            <person name="Tomsovsky M."/>
            <person name="Tulloss R.E."/>
            <person name="Uehling J."/>
            <person name="Grigoriev I.V."/>
            <person name="Vagvolgyi C."/>
            <person name="Papp T."/>
            <person name="Martin F.M."/>
            <person name="Miettinen O."/>
            <person name="Hibbett D.S."/>
            <person name="Nagy L.G."/>
        </authorList>
    </citation>
    <scope>NUCLEOTIDE SEQUENCE [LARGE SCALE GENOMIC DNA]</scope>
    <source>
        <strain evidence="1 2">HHB13444</strain>
    </source>
</reference>
<evidence type="ECO:0008006" key="3">
    <source>
        <dbReference type="Google" id="ProtNLM"/>
    </source>
</evidence>
<gene>
    <name evidence="1" type="ORF">K466DRAFT_558928</name>
</gene>
<sequence>MRVYQVEVSDDLGLSGRAVCKIASDVCIQSLRHEVNIYQTKLKTLQGTVVPKVYGIYTGRVDGERVHVLLEEYCGPPSDGVPGTLSRSIRMDILIAAFKLHAAGVMHNDIVYLSRSIPFGDLPTGASPDIRFVGFDKATIHECPMVEKATENDIKTDIQKFGDDCLLSKCRELRIIWSCLGFDIE</sequence>
<proteinExistence type="predicted"/>
<protein>
    <recommendedName>
        <fullName evidence="3">Protein kinase domain-containing protein</fullName>
    </recommendedName>
</protein>
<dbReference type="SUPFAM" id="SSF56112">
    <property type="entry name" value="Protein kinase-like (PK-like)"/>
    <property type="match status" value="1"/>
</dbReference>
<evidence type="ECO:0000313" key="1">
    <source>
        <dbReference type="EMBL" id="TFK80557.1"/>
    </source>
</evidence>
<dbReference type="Proteomes" id="UP000308197">
    <property type="component" value="Unassembled WGS sequence"/>
</dbReference>
<evidence type="ECO:0000313" key="2">
    <source>
        <dbReference type="Proteomes" id="UP000308197"/>
    </source>
</evidence>